<protein>
    <recommendedName>
        <fullName evidence="8">Steroid 5-alpha reductase C-terminal domain-containing protein</fullName>
    </recommendedName>
</protein>
<dbReference type="EMBL" id="MGAG01000011">
    <property type="protein sequence ID" value="OGK41521.1"/>
    <property type="molecule type" value="Genomic_DNA"/>
</dbReference>
<feature type="transmembrane region" description="Helical" evidence="5">
    <location>
        <begin position="96"/>
        <end position="113"/>
    </location>
</feature>
<evidence type="ECO:0000256" key="4">
    <source>
        <dbReference type="ARBA" id="ARBA00023136"/>
    </source>
</evidence>
<keyword evidence="3 5" id="KW-1133">Transmembrane helix</keyword>
<dbReference type="STRING" id="1802056.A2954_00780"/>
<accession>A0A1F7IDT7</accession>
<keyword evidence="4 5" id="KW-0472">Membrane</keyword>
<proteinExistence type="predicted"/>
<evidence type="ECO:0000313" key="6">
    <source>
        <dbReference type="EMBL" id="OGK41521.1"/>
    </source>
</evidence>
<dbReference type="GO" id="GO:0012505">
    <property type="term" value="C:endomembrane system"/>
    <property type="evidence" value="ECO:0007669"/>
    <property type="project" value="UniProtKB-SubCell"/>
</dbReference>
<dbReference type="AlphaFoldDB" id="A0A1F7IDT7"/>
<evidence type="ECO:0000313" key="7">
    <source>
        <dbReference type="Proteomes" id="UP000177698"/>
    </source>
</evidence>
<sequence>MKLLKEYYFDVSFVILIIFYNYLTKVWDKFNLIGLSLIIISLPFWLLAREQLGDSFTVKPRAIKLVTSGLYSKIRNPIYLFSSLTVFGAILPSRNLVQYFLFFILVIIQIVRIKKEERVLEKKYGKKYLRYKAKTPL</sequence>
<evidence type="ECO:0000256" key="1">
    <source>
        <dbReference type="ARBA" id="ARBA00004127"/>
    </source>
</evidence>
<feature type="transmembrane region" description="Helical" evidence="5">
    <location>
        <begin position="69"/>
        <end position="90"/>
    </location>
</feature>
<dbReference type="Pfam" id="PF04191">
    <property type="entry name" value="PEMT"/>
    <property type="match status" value="1"/>
</dbReference>
<evidence type="ECO:0000256" key="5">
    <source>
        <dbReference type="SAM" id="Phobius"/>
    </source>
</evidence>
<evidence type="ECO:0000256" key="2">
    <source>
        <dbReference type="ARBA" id="ARBA00022692"/>
    </source>
</evidence>
<dbReference type="InterPro" id="IPR007318">
    <property type="entry name" value="Phopholipid_MeTrfase"/>
</dbReference>
<comment type="subcellular location">
    <subcellularLocation>
        <location evidence="1">Endomembrane system</location>
        <topology evidence="1">Multi-pass membrane protein</topology>
    </subcellularLocation>
</comment>
<feature type="transmembrane region" description="Helical" evidence="5">
    <location>
        <begin position="30"/>
        <end position="48"/>
    </location>
</feature>
<evidence type="ECO:0008006" key="8">
    <source>
        <dbReference type="Google" id="ProtNLM"/>
    </source>
</evidence>
<keyword evidence="2 5" id="KW-0812">Transmembrane</keyword>
<reference evidence="6 7" key="1">
    <citation type="journal article" date="2016" name="Nat. Commun.">
        <title>Thousands of microbial genomes shed light on interconnected biogeochemical processes in an aquifer system.</title>
        <authorList>
            <person name="Anantharaman K."/>
            <person name="Brown C.T."/>
            <person name="Hug L.A."/>
            <person name="Sharon I."/>
            <person name="Castelle C.J."/>
            <person name="Probst A.J."/>
            <person name="Thomas B.C."/>
            <person name="Singh A."/>
            <person name="Wilkins M.J."/>
            <person name="Karaoz U."/>
            <person name="Brodie E.L."/>
            <person name="Williams K.H."/>
            <person name="Hubbard S.S."/>
            <person name="Banfield J.F."/>
        </authorList>
    </citation>
    <scope>NUCLEOTIDE SEQUENCE [LARGE SCALE GENOMIC DNA]</scope>
</reference>
<dbReference type="Gene3D" id="1.20.120.1630">
    <property type="match status" value="1"/>
</dbReference>
<gene>
    <name evidence="6" type="ORF">A2954_00780</name>
</gene>
<dbReference type="PANTHER" id="PTHR12714:SF9">
    <property type="entry name" value="PROTEIN-S-ISOPRENYLCYSTEINE O-METHYLTRANSFERASE"/>
    <property type="match status" value="1"/>
</dbReference>
<dbReference type="Proteomes" id="UP000177698">
    <property type="component" value="Unassembled WGS sequence"/>
</dbReference>
<evidence type="ECO:0000256" key="3">
    <source>
        <dbReference type="ARBA" id="ARBA00022989"/>
    </source>
</evidence>
<name>A0A1F7IDT7_9BACT</name>
<organism evidence="6 7">
    <name type="scientific">Candidatus Roizmanbacteria bacterium RIFCSPLOWO2_01_FULL_37_12</name>
    <dbReference type="NCBI Taxonomy" id="1802056"/>
    <lineage>
        <taxon>Bacteria</taxon>
        <taxon>Candidatus Roizmaniibacteriota</taxon>
    </lineage>
</organism>
<feature type="transmembrane region" description="Helical" evidence="5">
    <location>
        <begin position="7"/>
        <end position="24"/>
    </location>
</feature>
<comment type="caution">
    <text evidence="6">The sequence shown here is derived from an EMBL/GenBank/DDBJ whole genome shotgun (WGS) entry which is preliminary data.</text>
</comment>
<dbReference type="PANTHER" id="PTHR12714">
    <property type="entry name" value="PROTEIN-S ISOPRENYLCYSTEINE O-METHYLTRANSFERASE"/>
    <property type="match status" value="1"/>
</dbReference>
<dbReference type="GO" id="GO:0016740">
    <property type="term" value="F:transferase activity"/>
    <property type="evidence" value="ECO:0007669"/>
    <property type="project" value="UniProtKB-ARBA"/>
</dbReference>